<feature type="transmembrane region" description="Helical" evidence="1">
    <location>
        <begin position="232"/>
        <end position="248"/>
    </location>
</feature>
<name>A0CYM8_PARTE</name>
<evidence type="ECO:0008006" key="4">
    <source>
        <dbReference type="Google" id="ProtNLM"/>
    </source>
</evidence>
<keyword evidence="1" id="KW-1133">Transmembrane helix</keyword>
<dbReference type="HOGENOM" id="CLU_1043753_0_0_1"/>
<feature type="transmembrane region" description="Helical" evidence="1">
    <location>
        <begin position="163"/>
        <end position="182"/>
    </location>
</feature>
<dbReference type="AlphaFoldDB" id="A0CYM8"/>
<evidence type="ECO:0000313" key="2">
    <source>
        <dbReference type="EMBL" id="CAK75895.1"/>
    </source>
</evidence>
<feature type="transmembrane region" description="Helical" evidence="1">
    <location>
        <begin position="88"/>
        <end position="109"/>
    </location>
</feature>
<evidence type="ECO:0000256" key="1">
    <source>
        <dbReference type="SAM" id="Phobius"/>
    </source>
</evidence>
<reference evidence="2 3" key="1">
    <citation type="journal article" date="2006" name="Nature">
        <title>Global trends of whole-genome duplications revealed by the ciliate Paramecium tetraurelia.</title>
        <authorList>
            <consortium name="Genoscope"/>
            <person name="Aury J.-M."/>
            <person name="Jaillon O."/>
            <person name="Duret L."/>
            <person name="Noel B."/>
            <person name="Jubin C."/>
            <person name="Porcel B.M."/>
            <person name="Segurens B."/>
            <person name="Daubin V."/>
            <person name="Anthouard V."/>
            <person name="Aiach N."/>
            <person name="Arnaiz O."/>
            <person name="Billaut A."/>
            <person name="Beisson J."/>
            <person name="Blanc I."/>
            <person name="Bouhouche K."/>
            <person name="Camara F."/>
            <person name="Duharcourt S."/>
            <person name="Guigo R."/>
            <person name="Gogendeau D."/>
            <person name="Katinka M."/>
            <person name="Keller A.-M."/>
            <person name="Kissmehl R."/>
            <person name="Klotz C."/>
            <person name="Koll F."/>
            <person name="Le Moue A."/>
            <person name="Lepere C."/>
            <person name="Malinsky S."/>
            <person name="Nowacki M."/>
            <person name="Nowak J.K."/>
            <person name="Plattner H."/>
            <person name="Poulain J."/>
            <person name="Ruiz F."/>
            <person name="Serrano V."/>
            <person name="Zagulski M."/>
            <person name="Dessen P."/>
            <person name="Betermier M."/>
            <person name="Weissenbach J."/>
            <person name="Scarpelli C."/>
            <person name="Schachter V."/>
            <person name="Sperling L."/>
            <person name="Meyer E."/>
            <person name="Cohen J."/>
            <person name="Wincker P."/>
        </authorList>
    </citation>
    <scope>NUCLEOTIDE SEQUENCE [LARGE SCALE GENOMIC DNA]</scope>
    <source>
        <strain evidence="2 3">Stock d4-2</strain>
    </source>
</reference>
<dbReference type="Proteomes" id="UP000000600">
    <property type="component" value="Unassembled WGS sequence"/>
</dbReference>
<dbReference type="GeneID" id="5029077"/>
<dbReference type="OrthoDB" id="295544at2759"/>
<keyword evidence="1" id="KW-0812">Transmembrane</keyword>
<accession>A0CYM8</accession>
<feature type="transmembrane region" description="Helical" evidence="1">
    <location>
        <begin position="61"/>
        <end position="82"/>
    </location>
</feature>
<dbReference type="RefSeq" id="XP_001443292.1">
    <property type="nucleotide sequence ID" value="XM_001443255.1"/>
</dbReference>
<protein>
    <recommendedName>
        <fullName evidence="4">Transmembrane protein</fullName>
    </recommendedName>
</protein>
<dbReference type="KEGG" id="ptm:GSPATT00011496001"/>
<gene>
    <name evidence="2" type="ORF">GSPATT00011496001</name>
</gene>
<sequence length="289" mass="35310">MDNRSYDQEEEIIEQKPSQSPQMIDELNFNKRETVTMKQIKQLFEETEPDWERIKNVQGTYIIMLALQNLFSLWILLLLYLMNLGNVIANYIKYPVDLVFIFIYLYCLIQIQFKQHDWGSPPFNYLLYVKMNNNSSFQMAHAVSRTLLSIFVIFRFTFIHLEIVYIMISLDFVIIFLCFQIDRRSKDQCFLAKDYWWRQIRDCLLIFRALLIFMLQEILVNLVYAVYTWVEVFAWFFAYFLILCYVLWECQMIRYRPHMNFYFNAFYLGQIYFDSDIMFPCSLIKLFRH</sequence>
<dbReference type="EMBL" id="CT868219">
    <property type="protein sequence ID" value="CAK75895.1"/>
    <property type="molecule type" value="Genomic_DNA"/>
</dbReference>
<feature type="transmembrane region" description="Helical" evidence="1">
    <location>
        <begin position="203"/>
        <end position="226"/>
    </location>
</feature>
<evidence type="ECO:0000313" key="3">
    <source>
        <dbReference type="Proteomes" id="UP000000600"/>
    </source>
</evidence>
<organism evidence="2 3">
    <name type="scientific">Paramecium tetraurelia</name>
    <dbReference type="NCBI Taxonomy" id="5888"/>
    <lineage>
        <taxon>Eukaryota</taxon>
        <taxon>Sar</taxon>
        <taxon>Alveolata</taxon>
        <taxon>Ciliophora</taxon>
        <taxon>Intramacronucleata</taxon>
        <taxon>Oligohymenophorea</taxon>
        <taxon>Peniculida</taxon>
        <taxon>Parameciidae</taxon>
        <taxon>Paramecium</taxon>
    </lineage>
</organism>
<dbReference type="OMA" id="PDWERIK"/>
<keyword evidence="1" id="KW-0472">Membrane</keyword>
<keyword evidence="3" id="KW-1185">Reference proteome</keyword>
<dbReference type="InParanoid" id="A0CYM8"/>
<proteinExistence type="predicted"/>